<keyword evidence="3" id="KW-1185">Reference proteome</keyword>
<evidence type="ECO:0000313" key="2">
    <source>
        <dbReference type="EMBL" id="EKM55692.1"/>
    </source>
</evidence>
<dbReference type="GO" id="GO:0090656">
    <property type="term" value="P:t-circle formation"/>
    <property type="evidence" value="ECO:0007669"/>
    <property type="project" value="TreeGrafter"/>
</dbReference>
<reference evidence="2 3" key="1">
    <citation type="journal article" date="2012" name="BMC Genomics">
        <title>Comparative genomics of the white-rot fungi, Phanerochaete carnosa and P. chrysosporium, to elucidate the genetic basis of the distinct wood types they colonize.</title>
        <authorList>
            <person name="Suzuki H."/>
            <person name="MacDonald J."/>
            <person name="Syed K."/>
            <person name="Salamov A."/>
            <person name="Hori C."/>
            <person name="Aerts A."/>
            <person name="Henrissat B."/>
            <person name="Wiebenga A."/>
            <person name="vanKuyk P.A."/>
            <person name="Barry K."/>
            <person name="Lindquist E."/>
            <person name="LaButti K."/>
            <person name="Lapidus A."/>
            <person name="Lucas S."/>
            <person name="Coutinho P."/>
            <person name="Gong Y."/>
            <person name="Samejima M."/>
            <person name="Mahadevan R."/>
            <person name="Abou-Zaid M."/>
            <person name="de Vries R.P."/>
            <person name="Igarashi K."/>
            <person name="Yadav J.S."/>
            <person name="Grigoriev I.V."/>
            <person name="Master E.R."/>
        </authorList>
    </citation>
    <scope>NUCLEOTIDE SEQUENCE [LARGE SCALE GENOMIC DNA]</scope>
    <source>
        <strain evidence="2 3">HHB-10118-sp</strain>
    </source>
</reference>
<dbReference type="GO" id="GO:0045003">
    <property type="term" value="P:double-strand break repair via synthesis-dependent strand annealing"/>
    <property type="evidence" value="ECO:0007669"/>
    <property type="project" value="TreeGrafter"/>
</dbReference>
<dbReference type="KEGG" id="pco:PHACADRAFT_256499"/>
<gene>
    <name evidence="2" type="ORF">PHACADRAFT_256499</name>
</gene>
<feature type="region of interest" description="Disordered" evidence="1">
    <location>
        <begin position="291"/>
        <end position="313"/>
    </location>
</feature>
<feature type="region of interest" description="Disordered" evidence="1">
    <location>
        <begin position="239"/>
        <end position="271"/>
    </location>
</feature>
<dbReference type="PANTHER" id="PTHR46487">
    <property type="entry name" value="DNA REPAIR PROTEIN XRCC3"/>
    <property type="match status" value="1"/>
</dbReference>
<dbReference type="OrthoDB" id="1861185at2759"/>
<protein>
    <submittedName>
        <fullName evidence="2">Uncharacterized protein</fullName>
    </submittedName>
</protein>
<feature type="compositionally biased region" description="Low complexity" evidence="1">
    <location>
        <begin position="261"/>
        <end position="271"/>
    </location>
</feature>
<organism evidence="2 3">
    <name type="scientific">Phanerochaete carnosa (strain HHB-10118-sp)</name>
    <name type="common">White-rot fungus</name>
    <name type="synonym">Peniophora carnosa</name>
    <dbReference type="NCBI Taxonomy" id="650164"/>
    <lineage>
        <taxon>Eukaryota</taxon>
        <taxon>Fungi</taxon>
        <taxon>Dikarya</taxon>
        <taxon>Basidiomycota</taxon>
        <taxon>Agaricomycotina</taxon>
        <taxon>Agaricomycetes</taxon>
        <taxon>Polyporales</taxon>
        <taxon>Phanerochaetaceae</taxon>
        <taxon>Phanerochaete</taxon>
    </lineage>
</organism>
<dbReference type="RefSeq" id="XP_007396011.1">
    <property type="nucleotide sequence ID" value="XM_007395949.1"/>
</dbReference>
<dbReference type="STRING" id="650164.K5WYW1"/>
<dbReference type="AlphaFoldDB" id="K5WYW1"/>
<dbReference type="GO" id="GO:0005657">
    <property type="term" value="C:replication fork"/>
    <property type="evidence" value="ECO:0007669"/>
    <property type="project" value="TreeGrafter"/>
</dbReference>
<dbReference type="InterPro" id="IPR027417">
    <property type="entry name" value="P-loop_NTPase"/>
</dbReference>
<feature type="region of interest" description="Disordered" evidence="1">
    <location>
        <begin position="329"/>
        <end position="350"/>
    </location>
</feature>
<proteinExistence type="predicted"/>
<dbReference type="PANTHER" id="PTHR46487:SF1">
    <property type="entry name" value="DNA REPAIR PROTEIN XRCC3"/>
    <property type="match status" value="1"/>
</dbReference>
<dbReference type="GeneID" id="18916597"/>
<name>K5WYW1_PHACS</name>
<sequence>MVDAHPLFSPTLCGLSDVHTLKAPTIPVLRHVLSVTLPSFLADVRAKPDAKPVKLVVIDALAELLHSDVQVSTATLTERARHLAEVATLLHGLASAHRVAVLVVNEVTDVIDRGPAPDARAHEVAYREQARLFGRADTVPGEDAKEAALGLVWANQVNARIMLSRTRRMRCLDGHEAHLVKRLRREDDADVGASRVAVAGQDGEQPIRLRRLTVIFNSVAPPGSVDYIITSGGIVALPDEGGGVTTLERSSPARKAPPPATTVSVSPPADLSSDLAAASDIALDELAHPADEANVTSEGADTAENGPLAEEEDEWDAYWKSDELGNDFYSQVDLGAPSSSLLASNQREAT</sequence>
<dbReference type="Proteomes" id="UP000008370">
    <property type="component" value="Unassembled WGS sequence"/>
</dbReference>
<dbReference type="Gene3D" id="3.40.50.300">
    <property type="entry name" value="P-loop containing nucleotide triphosphate hydrolases"/>
    <property type="match status" value="1"/>
</dbReference>
<dbReference type="EMBL" id="JH930472">
    <property type="protein sequence ID" value="EKM55692.1"/>
    <property type="molecule type" value="Genomic_DNA"/>
</dbReference>
<dbReference type="SUPFAM" id="SSF52540">
    <property type="entry name" value="P-loop containing nucleoside triphosphate hydrolases"/>
    <property type="match status" value="1"/>
</dbReference>
<dbReference type="HOGENOM" id="CLU_044372_0_0_1"/>
<dbReference type="GO" id="GO:0000400">
    <property type="term" value="F:four-way junction DNA binding"/>
    <property type="evidence" value="ECO:0007669"/>
    <property type="project" value="TreeGrafter"/>
</dbReference>
<accession>K5WYW1</accession>
<evidence type="ECO:0000256" key="1">
    <source>
        <dbReference type="SAM" id="MobiDB-lite"/>
    </source>
</evidence>
<dbReference type="GO" id="GO:0071140">
    <property type="term" value="P:resolution of mitotic recombination intermediates"/>
    <property type="evidence" value="ECO:0007669"/>
    <property type="project" value="TreeGrafter"/>
</dbReference>
<dbReference type="GO" id="GO:0033065">
    <property type="term" value="C:Rad51C-XRCC3 complex"/>
    <property type="evidence" value="ECO:0007669"/>
    <property type="project" value="TreeGrafter"/>
</dbReference>
<feature type="compositionally biased region" description="Polar residues" evidence="1">
    <location>
        <begin position="337"/>
        <end position="350"/>
    </location>
</feature>
<dbReference type="GO" id="GO:0000722">
    <property type="term" value="P:telomere maintenance via recombination"/>
    <property type="evidence" value="ECO:0007669"/>
    <property type="project" value="TreeGrafter"/>
</dbReference>
<dbReference type="InParanoid" id="K5WYW1"/>
<evidence type="ECO:0000313" key="3">
    <source>
        <dbReference type="Proteomes" id="UP000008370"/>
    </source>
</evidence>